<organism evidence="2 3">
    <name type="scientific">Pontibacter oryzae</name>
    <dbReference type="NCBI Taxonomy" id="2304593"/>
    <lineage>
        <taxon>Bacteria</taxon>
        <taxon>Pseudomonadati</taxon>
        <taxon>Bacteroidota</taxon>
        <taxon>Cytophagia</taxon>
        <taxon>Cytophagales</taxon>
        <taxon>Hymenobacteraceae</taxon>
        <taxon>Pontibacter</taxon>
    </lineage>
</organism>
<dbReference type="Proteomes" id="UP000266005">
    <property type="component" value="Unassembled WGS sequence"/>
</dbReference>
<dbReference type="PROSITE" id="PS51257">
    <property type="entry name" value="PROKAR_LIPOPROTEIN"/>
    <property type="match status" value="1"/>
</dbReference>
<accession>A0A399S474</accession>
<dbReference type="PANTHER" id="PTHR38593">
    <property type="entry name" value="BLR2558 PROTEIN"/>
    <property type="match status" value="1"/>
</dbReference>
<evidence type="ECO:0000259" key="1">
    <source>
        <dbReference type="Pfam" id="PF13628"/>
    </source>
</evidence>
<proteinExistence type="predicted"/>
<dbReference type="AlphaFoldDB" id="A0A399S474"/>
<name>A0A399S474_9BACT</name>
<sequence length="191" mass="21292">MLTDKLISFILGVIFLLVLACEGPAAEKDTAEAIPETRTRTLLHEPAFWDYAASSNMLQVALGKLAEQKASSAKLRAMAQDAVTYHAGALQQLQQLVSKQDNILLPDSLAGADQGLVQEMKLLEGEEFDLRYQEFIISTHNAQLDRYEEALVKADDQKIRDWIMDMRSHLREEINAFSKLDSASVAEDALL</sequence>
<reference evidence="3" key="1">
    <citation type="submission" date="2018-08" db="EMBL/GenBank/DDBJ databases">
        <title>Mucilaginibacter sp. MYSH2.</title>
        <authorList>
            <person name="Seo T."/>
        </authorList>
    </citation>
    <scope>NUCLEOTIDE SEQUENCE [LARGE SCALE GENOMIC DNA]</scope>
    <source>
        <strain evidence="3">KIRAN</strain>
    </source>
</reference>
<gene>
    <name evidence="2" type="ORF">D1627_09430</name>
</gene>
<dbReference type="InterPro" id="IPR025419">
    <property type="entry name" value="DUF4142"/>
</dbReference>
<dbReference type="PANTHER" id="PTHR38593:SF1">
    <property type="entry name" value="BLR2558 PROTEIN"/>
    <property type="match status" value="1"/>
</dbReference>
<dbReference type="Gene3D" id="1.20.1260.10">
    <property type="match status" value="1"/>
</dbReference>
<dbReference type="RefSeq" id="WP_119432005.1">
    <property type="nucleotide sequence ID" value="NZ_QWGE01000003.1"/>
</dbReference>
<dbReference type="OrthoDB" id="850722at2"/>
<evidence type="ECO:0000313" key="2">
    <source>
        <dbReference type="EMBL" id="RIJ37349.1"/>
    </source>
</evidence>
<feature type="domain" description="DUF4142" evidence="1">
    <location>
        <begin position="46"/>
        <end position="178"/>
    </location>
</feature>
<dbReference type="InterPro" id="IPR012347">
    <property type="entry name" value="Ferritin-like"/>
</dbReference>
<protein>
    <submittedName>
        <fullName evidence="2">DUF4142 domain-containing protein</fullName>
    </submittedName>
</protein>
<evidence type="ECO:0000313" key="3">
    <source>
        <dbReference type="Proteomes" id="UP000266005"/>
    </source>
</evidence>
<dbReference type="EMBL" id="QWGE01000003">
    <property type="protein sequence ID" value="RIJ37349.1"/>
    <property type="molecule type" value="Genomic_DNA"/>
</dbReference>
<dbReference type="Pfam" id="PF13628">
    <property type="entry name" value="DUF4142"/>
    <property type="match status" value="1"/>
</dbReference>
<keyword evidence="3" id="KW-1185">Reference proteome</keyword>
<comment type="caution">
    <text evidence="2">The sequence shown here is derived from an EMBL/GenBank/DDBJ whole genome shotgun (WGS) entry which is preliminary data.</text>
</comment>